<feature type="compositionally biased region" description="Low complexity" evidence="1">
    <location>
        <begin position="211"/>
        <end position="225"/>
    </location>
</feature>
<dbReference type="Proteomes" id="UP000637788">
    <property type="component" value="Unassembled WGS sequence"/>
</dbReference>
<keyword evidence="3" id="KW-1185">Reference proteome</keyword>
<name>A0A917VUM4_9ACTN</name>
<comment type="caution">
    <text evidence="2">The sequence shown here is derived from an EMBL/GenBank/DDBJ whole genome shotgun (WGS) entry which is preliminary data.</text>
</comment>
<dbReference type="EMBL" id="BMPQ01000053">
    <property type="protein sequence ID" value="GGL15581.1"/>
    <property type="molecule type" value="Genomic_DNA"/>
</dbReference>
<accession>A0A917VUM4</accession>
<protein>
    <submittedName>
        <fullName evidence="2">Uncharacterized protein</fullName>
    </submittedName>
</protein>
<feature type="region of interest" description="Disordered" evidence="1">
    <location>
        <begin position="206"/>
        <end position="229"/>
    </location>
</feature>
<reference evidence="2" key="2">
    <citation type="submission" date="2020-09" db="EMBL/GenBank/DDBJ databases">
        <authorList>
            <person name="Sun Q."/>
            <person name="Ohkuma M."/>
        </authorList>
    </citation>
    <scope>NUCLEOTIDE SEQUENCE</scope>
    <source>
        <strain evidence="2">JCM 3035</strain>
    </source>
</reference>
<dbReference type="AlphaFoldDB" id="A0A917VUM4"/>
<gene>
    <name evidence="2" type="ORF">GCM10010094_90620</name>
</gene>
<evidence type="ECO:0000313" key="3">
    <source>
        <dbReference type="Proteomes" id="UP000637788"/>
    </source>
</evidence>
<evidence type="ECO:0000313" key="2">
    <source>
        <dbReference type="EMBL" id="GGL15581.1"/>
    </source>
</evidence>
<evidence type="ECO:0000256" key="1">
    <source>
        <dbReference type="SAM" id="MobiDB-lite"/>
    </source>
</evidence>
<reference evidence="2" key="1">
    <citation type="journal article" date="2014" name="Int. J. Syst. Evol. Microbiol.">
        <title>Complete genome sequence of Corynebacterium casei LMG S-19264T (=DSM 44701T), isolated from a smear-ripened cheese.</title>
        <authorList>
            <consortium name="US DOE Joint Genome Institute (JGI-PGF)"/>
            <person name="Walter F."/>
            <person name="Albersmeier A."/>
            <person name="Kalinowski J."/>
            <person name="Ruckert C."/>
        </authorList>
    </citation>
    <scope>NUCLEOTIDE SEQUENCE</scope>
    <source>
        <strain evidence="2">JCM 3035</strain>
    </source>
</reference>
<sequence length="237" mass="23649">MYEYQAVTARPVASVRAGGGADGPASSSPLSALLPGGRIRPGTAVSAGGDMPLLLALAAEASTEAVGWAAVGLPQMGALAAEAAGLDLAGGIRIDDPGRQWAQVLATVAEAVPVVLVGPLGAVPDRIARRLAAVLRRSGTVLLAAGPWQGAEARLRVVSARWEGVGDGHGLLHGRRVRVAAAGRGAGAAPRYGEMWLPGPDGAVAPLSQEGDATNTPAPAAATGAGRERRPVLRVVG</sequence>
<organism evidence="2 3">
    <name type="scientific">Streptomyces flaveus</name>
    <dbReference type="NCBI Taxonomy" id="66370"/>
    <lineage>
        <taxon>Bacteria</taxon>
        <taxon>Bacillati</taxon>
        <taxon>Actinomycetota</taxon>
        <taxon>Actinomycetes</taxon>
        <taxon>Kitasatosporales</taxon>
        <taxon>Streptomycetaceae</taxon>
        <taxon>Streptomyces</taxon>
        <taxon>Streptomyces aurantiacus group</taxon>
    </lineage>
</organism>
<proteinExistence type="predicted"/>